<evidence type="ECO:0000313" key="2">
    <source>
        <dbReference type="EMBL" id="SFV56045.1"/>
    </source>
</evidence>
<protein>
    <recommendedName>
        <fullName evidence="1">PIN domain-containing protein</fullName>
    </recommendedName>
</protein>
<proteinExistence type="predicted"/>
<dbReference type="PANTHER" id="PTHR34610">
    <property type="entry name" value="SSL7007 PROTEIN"/>
    <property type="match status" value="1"/>
</dbReference>
<dbReference type="InterPro" id="IPR002716">
    <property type="entry name" value="PIN_dom"/>
</dbReference>
<name>A0A1W1BRD1_9ZZZZ</name>
<dbReference type="AlphaFoldDB" id="A0A1W1BRD1"/>
<organism evidence="2">
    <name type="scientific">hydrothermal vent metagenome</name>
    <dbReference type="NCBI Taxonomy" id="652676"/>
    <lineage>
        <taxon>unclassified sequences</taxon>
        <taxon>metagenomes</taxon>
        <taxon>ecological metagenomes</taxon>
    </lineage>
</organism>
<dbReference type="InterPro" id="IPR002850">
    <property type="entry name" value="PIN_toxin-like"/>
</dbReference>
<accession>A0A1W1BRD1</accession>
<sequence length="103" mass="11984">MNVVIDTNIWISALISKDGVSREIIRLALREKISPQISTTLFIEYEAVMKREKIQALCSLSIEEQEELFQAFLSTCKWNEVFYLWRPNLDDVGDDFLIELALD</sequence>
<dbReference type="PANTHER" id="PTHR34610:SF3">
    <property type="entry name" value="SSL7007 PROTEIN"/>
    <property type="match status" value="1"/>
</dbReference>
<feature type="domain" description="PIN" evidence="1">
    <location>
        <begin position="3"/>
        <end position="102"/>
    </location>
</feature>
<dbReference type="SUPFAM" id="SSF88723">
    <property type="entry name" value="PIN domain-like"/>
    <property type="match status" value="1"/>
</dbReference>
<evidence type="ECO:0000259" key="1">
    <source>
        <dbReference type="Pfam" id="PF13470"/>
    </source>
</evidence>
<dbReference type="InterPro" id="IPR029060">
    <property type="entry name" value="PIN-like_dom_sf"/>
</dbReference>
<dbReference type="EMBL" id="FPHG01000029">
    <property type="protein sequence ID" value="SFV56045.1"/>
    <property type="molecule type" value="Genomic_DNA"/>
</dbReference>
<gene>
    <name evidence="2" type="ORF">MNB_SV-9-195</name>
</gene>
<reference evidence="2" key="1">
    <citation type="submission" date="2016-10" db="EMBL/GenBank/DDBJ databases">
        <authorList>
            <person name="de Groot N.N."/>
        </authorList>
    </citation>
    <scope>NUCLEOTIDE SEQUENCE</scope>
</reference>
<dbReference type="Pfam" id="PF13470">
    <property type="entry name" value="PIN_3"/>
    <property type="match status" value="1"/>
</dbReference>
<dbReference type="NCBIfam" id="TIGR00305">
    <property type="entry name" value="putative toxin-antitoxin system toxin component, PIN family"/>
    <property type="match status" value="1"/>
</dbReference>